<dbReference type="SMART" id="SM00248">
    <property type="entry name" value="ANK"/>
    <property type="match status" value="4"/>
</dbReference>
<dbReference type="GO" id="GO:0000146">
    <property type="term" value="F:microfilament motor activity"/>
    <property type="evidence" value="ECO:0007669"/>
    <property type="project" value="TreeGrafter"/>
</dbReference>
<feature type="domain" description="Myosin motor" evidence="10">
    <location>
        <begin position="1"/>
        <end position="418"/>
    </location>
</feature>
<dbReference type="GO" id="GO:0005737">
    <property type="term" value="C:cytoplasm"/>
    <property type="evidence" value="ECO:0007669"/>
    <property type="project" value="TreeGrafter"/>
</dbReference>
<dbReference type="SUPFAM" id="SSF52540">
    <property type="entry name" value="P-loop containing nucleoside triphosphate hydrolases"/>
    <property type="match status" value="1"/>
</dbReference>
<feature type="region of interest" description="Disordered" evidence="9">
    <location>
        <begin position="234"/>
        <end position="256"/>
    </location>
</feature>
<dbReference type="PANTHER" id="PTHR13140:SF550">
    <property type="entry name" value="MYOSIN-IIIB ISOFORM X1"/>
    <property type="match status" value="1"/>
</dbReference>
<dbReference type="InterPro" id="IPR027417">
    <property type="entry name" value="P-loop_NTPase"/>
</dbReference>
<proteinExistence type="inferred from homology"/>
<dbReference type="Gene3D" id="6.20.240.20">
    <property type="match status" value="1"/>
</dbReference>
<dbReference type="Pfam" id="PF13857">
    <property type="entry name" value="Ank_5"/>
    <property type="match status" value="1"/>
</dbReference>
<protein>
    <recommendedName>
        <fullName evidence="10">Myosin motor domain-containing protein</fullName>
    </recommendedName>
</protein>
<keyword evidence="4" id="KW-0505">Motor protein</keyword>
<dbReference type="GO" id="GO:0016020">
    <property type="term" value="C:membrane"/>
    <property type="evidence" value="ECO:0007669"/>
    <property type="project" value="TreeGrafter"/>
</dbReference>
<dbReference type="CDD" id="cd00124">
    <property type="entry name" value="MYSc"/>
    <property type="match status" value="1"/>
</dbReference>
<dbReference type="GO" id="GO:0051015">
    <property type="term" value="F:actin filament binding"/>
    <property type="evidence" value="ECO:0007669"/>
    <property type="project" value="TreeGrafter"/>
</dbReference>
<evidence type="ECO:0000256" key="7">
    <source>
        <dbReference type="PROSITE-ProRule" id="PRU00782"/>
    </source>
</evidence>
<keyword evidence="1" id="KW-0547">Nucleotide-binding</keyword>
<dbReference type="InterPro" id="IPR036770">
    <property type="entry name" value="Ankyrin_rpt-contain_sf"/>
</dbReference>
<reference evidence="11" key="1">
    <citation type="submission" date="2021-01" db="EMBL/GenBank/DDBJ databases">
        <authorList>
            <person name="Corre E."/>
            <person name="Pelletier E."/>
            <person name="Niang G."/>
            <person name="Scheremetjew M."/>
            <person name="Finn R."/>
            <person name="Kale V."/>
            <person name="Holt S."/>
            <person name="Cochrane G."/>
            <person name="Meng A."/>
            <person name="Brown T."/>
            <person name="Cohen L."/>
        </authorList>
    </citation>
    <scope>NUCLEOTIDE SEQUENCE</scope>
    <source>
        <strain evidence="11">RCC1130</strain>
    </source>
</reference>
<keyword evidence="6" id="KW-0040">ANK repeat</keyword>
<dbReference type="PRINTS" id="PR00193">
    <property type="entry name" value="MYOSINHEAVY"/>
</dbReference>
<evidence type="ECO:0000256" key="4">
    <source>
        <dbReference type="ARBA" id="ARBA00023175"/>
    </source>
</evidence>
<evidence type="ECO:0000256" key="9">
    <source>
        <dbReference type="SAM" id="MobiDB-lite"/>
    </source>
</evidence>
<accession>A0A7S0J2S3</accession>
<evidence type="ECO:0000256" key="8">
    <source>
        <dbReference type="SAM" id="Coils"/>
    </source>
</evidence>
<organism evidence="11">
    <name type="scientific">Calcidiscus leptoporus</name>
    <dbReference type="NCBI Taxonomy" id="127549"/>
    <lineage>
        <taxon>Eukaryota</taxon>
        <taxon>Haptista</taxon>
        <taxon>Haptophyta</taxon>
        <taxon>Prymnesiophyceae</taxon>
        <taxon>Coccolithales</taxon>
        <taxon>Calcidiscaceae</taxon>
        <taxon>Calcidiscus</taxon>
    </lineage>
</organism>
<dbReference type="Pfam" id="PF00023">
    <property type="entry name" value="Ank"/>
    <property type="match status" value="1"/>
</dbReference>
<evidence type="ECO:0000256" key="2">
    <source>
        <dbReference type="ARBA" id="ARBA00022840"/>
    </source>
</evidence>
<dbReference type="Gene3D" id="2.30.29.30">
    <property type="entry name" value="Pleckstrin-homology domain (PH domain)/Phosphotyrosine-binding domain (PTB)"/>
    <property type="match status" value="1"/>
</dbReference>
<dbReference type="InterPro" id="IPR001609">
    <property type="entry name" value="Myosin_head_motor_dom-like"/>
</dbReference>
<evidence type="ECO:0000256" key="1">
    <source>
        <dbReference type="ARBA" id="ARBA00022741"/>
    </source>
</evidence>
<name>A0A7S0J2S3_9EUKA</name>
<dbReference type="Gene3D" id="1.20.120.720">
    <property type="entry name" value="Myosin VI head, motor domain, U50 subdomain"/>
    <property type="match status" value="1"/>
</dbReference>
<gene>
    <name evidence="11" type="ORF">CLEP1334_LOCUS14532</name>
</gene>
<feature type="repeat" description="ANK" evidence="6">
    <location>
        <begin position="1286"/>
        <end position="1318"/>
    </location>
</feature>
<evidence type="ECO:0000256" key="6">
    <source>
        <dbReference type="PROSITE-ProRule" id="PRU00023"/>
    </source>
</evidence>
<feature type="coiled-coil region" evidence="8">
    <location>
        <begin position="659"/>
        <end position="716"/>
    </location>
</feature>
<keyword evidence="5 7" id="KW-0009">Actin-binding</keyword>
<dbReference type="PROSITE" id="PS50297">
    <property type="entry name" value="ANK_REP_REGION"/>
    <property type="match status" value="1"/>
</dbReference>
<dbReference type="PROSITE" id="PS51456">
    <property type="entry name" value="MYOSIN_MOTOR"/>
    <property type="match status" value="1"/>
</dbReference>
<dbReference type="InterPro" id="IPR036961">
    <property type="entry name" value="Kinesin_motor_dom_sf"/>
</dbReference>
<comment type="similarity">
    <text evidence="7">Belongs to the TRAFAC class myosin-kinesin ATPase superfamily. Myosin family.</text>
</comment>
<dbReference type="Gene3D" id="3.40.850.10">
    <property type="entry name" value="Kinesin motor domain"/>
    <property type="match status" value="1"/>
</dbReference>
<dbReference type="Gene3D" id="1.25.40.20">
    <property type="entry name" value="Ankyrin repeat-containing domain"/>
    <property type="match status" value="1"/>
</dbReference>
<evidence type="ECO:0000259" key="10">
    <source>
        <dbReference type="PROSITE" id="PS51456"/>
    </source>
</evidence>
<evidence type="ECO:0000256" key="5">
    <source>
        <dbReference type="ARBA" id="ARBA00023203"/>
    </source>
</evidence>
<feature type="compositionally biased region" description="Gly residues" evidence="9">
    <location>
        <begin position="242"/>
        <end position="254"/>
    </location>
</feature>
<comment type="caution">
    <text evidence="7">Lacks conserved residue(s) required for the propagation of feature annotation.</text>
</comment>
<dbReference type="SMART" id="SM00242">
    <property type="entry name" value="MYSc"/>
    <property type="match status" value="1"/>
</dbReference>
<dbReference type="PROSITE" id="PS50088">
    <property type="entry name" value="ANK_REPEAT"/>
    <property type="match status" value="1"/>
</dbReference>
<dbReference type="SUPFAM" id="SSF48403">
    <property type="entry name" value="Ankyrin repeat"/>
    <property type="match status" value="1"/>
</dbReference>
<dbReference type="Pfam" id="PF00063">
    <property type="entry name" value="Myosin_head"/>
    <property type="match status" value="1"/>
</dbReference>
<keyword evidence="3 7" id="KW-0518">Myosin</keyword>
<dbReference type="InterPro" id="IPR002110">
    <property type="entry name" value="Ankyrin_rpt"/>
</dbReference>
<dbReference type="PANTHER" id="PTHR13140">
    <property type="entry name" value="MYOSIN"/>
    <property type="match status" value="1"/>
</dbReference>
<dbReference type="Gene3D" id="1.20.58.530">
    <property type="match status" value="1"/>
</dbReference>
<dbReference type="InterPro" id="IPR011993">
    <property type="entry name" value="PH-like_dom_sf"/>
</dbReference>
<dbReference type="GO" id="GO:0005524">
    <property type="term" value="F:ATP binding"/>
    <property type="evidence" value="ECO:0007669"/>
    <property type="project" value="UniProtKB-KW"/>
</dbReference>
<dbReference type="EMBL" id="HBER01028960">
    <property type="protein sequence ID" value="CAD8539249.1"/>
    <property type="molecule type" value="Transcribed_RNA"/>
</dbReference>
<sequence>MFAVAPPSLEQALTVKSVGKFPVVQVPQPPAKAAAARDALAKAAYGNLFEWLLGRVNAMMGLNAAAGTDSKRKIGLLDIFGFEAFTRNSLEQLLINYANEKLQQFFNVYIFRLEEQECRSEGVACPPLDFADNAAVVSLIETKPTGLLSLINEEVLVPNSSDVNLLQKMLQNHRGHTACKAMPRSLGEGFTIVHFAGEVSYHIEGFVDKSRDALPSELNVVMATSTMPPLPALFKGSSGETNEGGGGSARGGGARARSGAASRRVVALGRQFQDSLDALLSMLDATAPHFIRTVKPNAALVSDQFDGAFVMRQLNQMGMVHVVRARKQGYAHRYSFSHFLSRYGYLKDGLELKPGDTSSLFEKHLGSASPAPGERTDCVALIAALVGSKQFERDGWAVGTGKIFMKAAQQQQLEVAREAFMRRVITEQLQRAVKEQDLELLDKAVAAAVEIRLQSPLVQEAQRLHALLKAQREAAQKLQEAIELRDVGRLESALRNAAQVKLSGELLDKGERLLAQLRAQHKASEALTAALHSNKSDALSAALEQAKQSGLNTALVQEAQRRLDTLLREREIEVALVEASRGSNLQQLVHLLAQAEEIGMATEGVRNAQRQKAQLKEAAQLQAQLQDALATRDADAVRELLQRASKLQCPPPDELRSELDKARSVLHSLEEAKAAAAAEAEQKKVVAAAHAQKQAAEQAERQAEEGRRAAQAAKLEAVAAEQAVARVDQMMGAQMAALGLEGGSTAAVAVGGDDAEFVPSAEEAGGLPSLPFSQRVQRMQAGCKLVKAAQGNVSRSVGSQFAYKDVRLSADCRQLTWDNGKRKVDLSQVLRISLGLESRTLQKIGASLTDMPSYHWFSLHTASRSYDFGAKDCGDENEMVVLWVLTLEELLSAMSPSSTSVSRTCLSLSHAQQQWQRFEKLDKEWPCVQCTYLNPASDAPPPGVSPTCASCGATRPKVTLCPCMTPLLPMLVALGNTLGVRAFESSPDAHLLWFLLQGIETSPPAPYKWRMGTRKATGEPVLGLSAPGVDFTVMHPHIAALHREADEQRSKLTISNGAQVPPPPSLFVSPEEPFSERSVSEMEDYEEALAAAVSMEGSASSARAQAEALPAAPFPAASVLEAGDAADVFRYCLSGRVEEVRRFLELGGHADTVYKSAYGWDVGAAYSDTKPTDGATVLNYVATWTDVIGPPAAPIAALLVEAGADPRRDDGLEQWFTPLHNAVANGAREVAEVILKKHPEAVDLTTGEGQTPLFVLHLCDDAEEQMATLGLLIRYRANLAFAEPFFGNTALHIFAQKGFPAMVGRLLEHGAPSSAKNEAGRTALEEAQHELCMAELQNDSNTAARRAKLRETIEVMEIASLAQ</sequence>
<evidence type="ECO:0000313" key="11">
    <source>
        <dbReference type="EMBL" id="CAD8539249.1"/>
    </source>
</evidence>
<dbReference type="GO" id="GO:0007015">
    <property type="term" value="P:actin filament organization"/>
    <property type="evidence" value="ECO:0007669"/>
    <property type="project" value="TreeGrafter"/>
</dbReference>
<keyword evidence="8" id="KW-0175">Coiled coil</keyword>
<keyword evidence="2" id="KW-0067">ATP-binding</keyword>
<feature type="region of interest" description="Actin-binding" evidence="7">
    <location>
        <begin position="276"/>
        <end position="298"/>
    </location>
</feature>
<dbReference type="GO" id="GO:0016459">
    <property type="term" value="C:myosin complex"/>
    <property type="evidence" value="ECO:0007669"/>
    <property type="project" value="UniProtKB-KW"/>
</dbReference>
<evidence type="ECO:0000256" key="3">
    <source>
        <dbReference type="ARBA" id="ARBA00023123"/>
    </source>
</evidence>